<dbReference type="RefSeq" id="WP_146503947.1">
    <property type="nucleotide sequence ID" value="NZ_SJPG01000001.1"/>
</dbReference>
<dbReference type="GO" id="GO:0071973">
    <property type="term" value="P:bacterial-type flagellum-dependent cell motility"/>
    <property type="evidence" value="ECO:0007669"/>
    <property type="project" value="InterPro"/>
</dbReference>
<keyword evidence="6" id="KW-0145">Chemotaxis</keyword>
<dbReference type="Gene3D" id="1.10.220.30">
    <property type="match status" value="3"/>
</dbReference>
<feature type="domain" description="Flagellar motor switch protein FliG N-terminal" evidence="13">
    <location>
        <begin position="2"/>
        <end position="102"/>
    </location>
</feature>
<dbReference type="PANTHER" id="PTHR30534">
    <property type="entry name" value="FLAGELLAR MOTOR SWITCH PROTEIN FLIG"/>
    <property type="match status" value="1"/>
</dbReference>
<dbReference type="NCBIfam" id="TIGR00207">
    <property type="entry name" value="fliG"/>
    <property type="match status" value="1"/>
</dbReference>
<comment type="caution">
    <text evidence="14">The sequence shown here is derived from an EMBL/GenBank/DDBJ whole genome shotgun (WGS) entry which is preliminary data.</text>
</comment>
<dbReference type="Pfam" id="PF01706">
    <property type="entry name" value="FliG_C"/>
    <property type="match status" value="1"/>
</dbReference>
<keyword evidence="14" id="KW-0282">Flagellum</keyword>
<keyword evidence="5" id="KW-1003">Cell membrane</keyword>
<dbReference type="PRINTS" id="PR00954">
    <property type="entry name" value="FLGMOTORFLIG"/>
</dbReference>
<evidence type="ECO:0000256" key="6">
    <source>
        <dbReference type="ARBA" id="ARBA00022500"/>
    </source>
</evidence>
<dbReference type="GO" id="GO:0005886">
    <property type="term" value="C:plasma membrane"/>
    <property type="evidence" value="ECO:0007669"/>
    <property type="project" value="UniProtKB-SubCell"/>
</dbReference>
<keyword evidence="7" id="KW-0283">Flagellar rotation</keyword>
<reference evidence="14 15" key="1">
    <citation type="submission" date="2019-02" db="EMBL/GenBank/DDBJ databases">
        <title>Deep-cultivation of Planctomycetes and their phenomic and genomic characterization uncovers novel biology.</title>
        <authorList>
            <person name="Wiegand S."/>
            <person name="Jogler M."/>
            <person name="Boedeker C."/>
            <person name="Pinto D."/>
            <person name="Vollmers J."/>
            <person name="Rivas-Marin E."/>
            <person name="Kohn T."/>
            <person name="Peeters S.H."/>
            <person name="Heuer A."/>
            <person name="Rast P."/>
            <person name="Oberbeckmann S."/>
            <person name="Bunk B."/>
            <person name="Jeske O."/>
            <person name="Meyerdierks A."/>
            <person name="Storesund J.E."/>
            <person name="Kallscheuer N."/>
            <person name="Luecker S."/>
            <person name="Lage O.M."/>
            <person name="Pohl T."/>
            <person name="Merkel B.J."/>
            <person name="Hornburger P."/>
            <person name="Mueller R.-W."/>
            <person name="Bruemmer F."/>
            <person name="Labrenz M."/>
            <person name="Spormann A.M."/>
            <person name="Op Den Camp H."/>
            <person name="Overmann J."/>
            <person name="Amann R."/>
            <person name="Jetten M.S.M."/>
            <person name="Mascher T."/>
            <person name="Medema M.H."/>
            <person name="Devos D.P."/>
            <person name="Kaster A.-K."/>
            <person name="Ovreas L."/>
            <person name="Rohde M."/>
            <person name="Galperin M.Y."/>
            <person name="Jogler C."/>
        </authorList>
    </citation>
    <scope>NUCLEOTIDE SEQUENCE [LARGE SCALE GENOMIC DNA]</scope>
    <source>
        <strain evidence="14 15">Pan54</strain>
    </source>
</reference>
<comment type="similarity">
    <text evidence="3">Belongs to the FliG family.</text>
</comment>
<proteinExistence type="inferred from homology"/>
<evidence type="ECO:0000313" key="14">
    <source>
        <dbReference type="EMBL" id="TWT62046.1"/>
    </source>
</evidence>
<evidence type="ECO:0000256" key="3">
    <source>
        <dbReference type="ARBA" id="ARBA00010299"/>
    </source>
</evidence>
<keyword evidence="8" id="KW-0472">Membrane</keyword>
<evidence type="ECO:0000256" key="1">
    <source>
        <dbReference type="ARBA" id="ARBA00004117"/>
    </source>
</evidence>
<dbReference type="EMBL" id="SJPG01000001">
    <property type="protein sequence ID" value="TWT62046.1"/>
    <property type="molecule type" value="Genomic_DNA"/>
</dbReference>
<dbReference type="PIRSF" id="PIRSF003161">
    <property type="entry name" value="FliG"/>
    <property type="match status" value="1"/>
</dbReference>
<sequence>MDAIRKSAILLLTLEKPLAREVISQMPRELVEKVTLEIAKIKNVSREEQEKVLDEYYSAARERTPIERGGLQTVDDLLKDSFGSDGASILENVRQSMNSVPFGFLHKVGAENVLTFIVEEHPQTIALILSHLPASQAAEVLSGLPANKQLEVIRRVAHMEQTSPEVVDDVEKSLEGRMLSTINQQLEKAGGVPIVAEILNLTDRMTNRGILENLEEEDSELADEIRRLMFVFDDLMKLDNKAIQSLLKEVDNSQWALALKGASEEIREKILSNLSQRASEMLREEMEFLGSVRVSDVEAMQSQIVDVVRRLEDSGEIAVSAGNSSEQFIA</sequence>
<evidence type="ECO:0000259" key="13">
    <source>
        <dbReference type="Pfam" id="PF14842"/>
    </source>
</evidence>
<dbReference type="Pfam" id="PF14841">
    <property type="entry name" value="FliG_M"/>
    <property type="match status" value="1"/>
</dbReference>
<gene>
    <name evidence="14" type="primary">fliG</name>
    <name evidence="14" type="ORF">Pan54_27850</name>
</gene>
<evidence type="ECO:0000256" key="8">
    <source>
        <dbReference type="ARBA" id="ARBA00023136"/>
    </source>
</evidence>
<organism evidence="14 15">
    <name type="scientific">Rubinisphaera italica</name>
    <dbReference type="NCBI Taxonomy" id="2527969"/>
    <lineage>
        <taxon>Bacteria</taxon>
        <taxon>Pseudomonadati</taxon>
        <taxon>Planctomycetota</taxon>
        <taxon>Planctomycetia</taxon>
        <taxon>Planctomycetales</taxon>
        <taxon>Planctomycetaceae</taxon>
        <taxon>Rubinisphaera</taxon>
    </lineage>
</organism>
<dbReference type="AlphaFoldDB" id="A0A5C5XFZ0"/>
<dbReference type="OrthoDB" id="9780302at2"/>
<accession>A0A5C5XFZ0</accession>
<keyword evidence="14" id="KW-0969">Cilium</keyword>
<dbReference type="PANTHER" id="PTHR30534:SF0">
    <property type="entry name" value="FLAGELLAR MOTOR SWITCH PROTEIN FLIG"/>
    <property type="match status" value="1"/>
</dbReference>
<evidence type="ECO:0000256" key="10">
    <source>
        <dbReference type="ARBA" id="ARBA00025598"/>
    </source>
</evidence>
<evidence type="ECO:0000256" key="2">
    <source>
        <dbReference type="ARBA" id="ARBA00004413"/>
    </source>
</evidence>
<dbReference type="GO" id="GO:0009425">
    <property type="term" value="C:bacterial-type flagellum basal body"/>
    <property type="evidence" value="ECO:0007669"/>
    <property type="project" value="UniProtKB-SubCell"/>
</dbReference>
<feature type="domain" description="Flagellar motor switch protein FliG middle" evidence="12">
    <location>
        <begin position="111"/>
        <end position="184"/>
    </location>
</feature>
<dbReference type="GO" id="GO:0003774">
    <property type="term" value="F:cytoskeletal motor activity"/>
    <property type="evidence" value="ECO:0007669"/>
    <property type="project" value="InterPro"/>
</dbReference>
<feature type="domain" description="Flagellar motor switch protein FliG C-terminal" evidence="11">
    <location>
        <begin position="212"/>
        <end position="318"/>
    </location>
</feature>
<dbReference type="InterPro" id="IPR028263">
    <property type="entry name" value="FliG_N"/>
</dbReference>
<name>A0A5C5XFZ0_9PLAN</name>
<evidence type="ECO:0000313" key="15">
    <source>
        <dbReference type="Proteomes" id="UP000316095"/>
    </source>
</evidence>
<evidence type="ECO:0000256" key="4">
    <source>
        <dbReference type="ARBA" id="ARBA00021870"/>
    </source>
</evidence>
<dbReference type="Proteomes" id="UP000316095">
    <property type="component" value="Unassembled WGS sequence"/>
</dbReference>
<dbReference type="GO" id="GO:0006935">
    <property type="term" value="P:chemotaxis"/>
    <property type="evidence" value="ECO:0007669"/>
    <property type="project" value="UniProtKB-KW"/>
</dbReference>
<protein>
    <recommendedName>
        <fullName evidence="4">Flagellar motor switch protein FliG</fullName>
    </recommendedName>
</protein>
<keyword evidence="9" id="KW-0975">Bacterial flagellum</keyword>
<evidence type="ECO:0000256" key="9">
    <source>
        <dbReference type="ARBA" id="ARBA00023143"/>
    </source>
</evidence>
<evidence type="ECO:0000256" key="5">
    <source>
        <dbReference type="ARBA" id="ARBA00022475"/>
    </source>
</evidence>
<comment type="subcellular location">
    <subcellularLocation>
        <location evidence="1">Bacterial flagellum basal body</location>
    </subcellularLocation>
    <subcellularLocation>
        <location evidence="2">Cell membrane</location>
        <topology evidence="2">Peripheral membrane protein</topology>
        <orientation evidence="2">Cytoplasmic side</orientation>
    </subcellularLocation>
</comment>
<dbReference type="SUPFAM" id="SSF48029">
    <property type="entry name" value="FliG"/>
    <property type="match status" value="2"/>
</dbReference>
<comment type="function">
    <text evidence="10">FliG is one of three proteins (FliG, FliN, FliM) that forms the rotor-mounted switch complex (C ring), located at the base of the basal body. This complex interacts with the CheY and CheZ chemotaxis proteins, in addition to contacting components of the motor that determine the direction of flagellar rotation.</text>
</comment>
<evidence type="ECO:0000259" key="12">
    <source>
        <dbReference type="Pfam" id="PF14841"/>
    </source>
</evidence>
<keyword evidence="14" id="KW-0966">Cell projection</keyword>
<dbReference type="FunFam" id="1.10.220.30:FF:000001">
    <property type="entry name" value="Flagellar motor switch protein FliG"/>
    <property type="match status" value="1"/>
</dbReference>
<evidence type="ECO:0000256" key="7">
    <source>
        <dbReference type="ARBA" id="ARBA00022779"/>
    </source>
</evidence>
<evidence type="ECO:0000259" key="11">
    <source>
        <dbReference type="Pfam" id="PF01706"/>
    </source>
</evidence>
<dbReference type="InterPro" id="IPR011002">
    <property type="entry name" value="FliG_a-hlx"/>
</dbReference>
<keyword evidence="15" id="KW-1185">Reference proteome</keyword>
<dbReference type="InterPro" id="IPR032779">
    <property type="entry name" value="FliG_M"/>
</dbReference>
<dbReference type="InterPro" id="IPR023087">
    <property type="entry name" value="Flg_Motor_Flig_C"/>
</dbReference>
<dbReference type="Pfam" id="PF14842">
    <property type="entry name" value="FliG_N"/>
    <property type="match status" value="1"/>
</dbReference>
<dbReference type="InterPro" id="IPR000090">
    <property type="entry name" value="Flg_Motor_Flig"/>
</dbReference>